<evidence type="ECO:0000313" key="2">
    <source>
        <dbReference type="EMBL" id="OMJ90895.1"/>
    </source>
</evidence>
<feature type="region of interest" description="Disordered" evidence="1">
    <location>
        <begin position="178"/>
        <end position="204"/>
    </location>
</feature>
<organism evidence="2 3">
    <name type="scientific">Stentor coeruleus</name>
    <dbReference type="NCBI Taxonomy" id="5963"/>
    <lineage>
        <taxon>Eukaryota</taxon>
        <taxon>Sar</taxon>
        <taxon>Alveolata</taxon>
        <taxon>Ciliophora</taxon>
        <taxon>Postciliodesmatophora</taxon>
        <taxon>Heterotrichea</taxon>
        <taxon>Heterotrichida</taxon>
        <taxon>Stentoridae</taxon>
        <taxon>Stentor</taxon>
    </lineage>
</organism>
<dbReference type="EMBL" id="MPUH01000093">
    <property type="protein sequence ID" value="OMJ90895.1"/>
    <property type="molecule type" value="Genomic_DNA"/>
</dbReference>
<protein>
    <submittedName>
        <fullName evidence="2">Uncharacterized protein</fullName>
    </submittedName>
</protein>
<feature type="compositionally biased region" description="Basic and acidic residues" evidence="1">
    <location>
        <begin position="193"/>
        <end position="204"/>
    </location>
</feature>
<feature type="compositionally biased region" description="Acidic residues" evidence="1">
    <location>
        <begin position="182"/>
        <end position="191"/>
    </location>
</feature>
<evidence type="ECO:0000313" key="3">
    <source>
        <dbReference type="Proteomes" id="UP000187209"/>
    </source>
</evidence>
<gene>
    <name evidence="2" type="ORF">SteCoe_6657</name>
</gene>
<proteinExistence type="predicted"/>
<keyword evidence="3" id="KW-1185">Reference proteome</keyword>
<dbReference type="AlphaFoldDB" id="A0A1R2CPH2"/>
<sequence>MDSRDDFSQSLKDFRKVIRRPSNTPNKYLPHDVKSINIYRSSKKLSCTTKLNSTSIFPSRFNQTCEPKLLQSFNQSTFLTNSTFSNTSFKIHSKKPSNLPETRELQVKHSIFHAKTPINMEKLTSLSQKESIIFNQVKNLALPQPKPKVQIQVKQEPMLLRVKKHKVFVNRLSTLRKAQEEKEAENDEQGQTEEVKETTDEIGLDKRKPMKERVWCWKGADGDVVY</sequence>
<reference evidence="2 3" key="1">
    <citation type="submission" date="2016-11" db="EMBL/GenBank/DDBJ databases">
        <title>The macronuclear genome of Stentor coeruleus: a giant cell with tiny introns.</title>
        <authorList>
            <person name="Slabodnick M."/>
            <person name="Ruby J.G."/>
            <person name="Reiff S.B."/>
            <person name="Swart E.C."/>
            <person name="Gosai S."/>
            <person name="Prabakaran S."/>
            <person name="Witkowska E."/>
            <person name="Larue G.E."/>
            <person name="Fisher S."/>
            <person name="Freeman R.M."/>
            <person name="Gunawardena J."/>
            <person name="Chu W."/>
            <person name="Stover N.A."/>
            <person name="Gregory B.D."/>
            <person name="Nowacki M."/>
            <person name="Derisi J."/>
            <person name="Roy S.W."/>
            <person name="Marshall W.F."/>
            <person name="Sood P."/>
        </authorList>
    </citation>
    <scope>NUCLEOTIDE SEQUENCE [LARGE SCALE GENOMIC DNA]</scope>
    <source>
        <strain evidence="2">WM001</strain>
    </source>
</reference>
<dbReference type="Proteomes" id="UP000187209">
    <property type="component" value="Unassembled WGS sequence"/>
</dbReference>
<comment type="caution">
    <text evidence="2">The sequence shown here is derived from an EMBL/GenBank/DDBJ whole genome shotgun (WGS) entry which is preliminary data.</text>
</comment>
<evidence type="ECO:0000256" key="1">
    <source>
        <dbReference type="SAM" id="MobiDB-lite"/>
    </source>
</evidence>
<accession>A0A1R2CPH2</accession>
<name>A0A1R2CPH2_9CILI</name>